<dbReference type="VEuPathDB" id="FungiDB:CJI96_0002332"/>
<dbReference type="AlphaFoldDB" id="A0A0L0P805"/>
<dbReference type="VEuPathDB" id="FungiDB:B9J08_003801"/>
<comment type="caution">
    <text evidence="3">The sequence shown here is derived from an EMBL/GenBank/DDBJ whole genome shotgun (WGS) entry which is preliminary data.</text>
</comment>
<dbReference type="SUPFAM" id="SSF52374">
    <property type="entry name" value="Nucleotidylyl transferase"/>
    <property type="match status" value="1"/>
</dbReference>
<gene>
    <name evidence="3" type="ORF">QG37_00817</name>
</gene>
<protein>
    <recommendedName>
        <fullName evidence="2">Cytidyltransferase-like domain-containing protein</fullName>
    </recommendedName>
</protein>
<dbReference type="EMBL" id="LGST01000006">
    <property type="protein sequence ID" value="KNE02131.1"/>
    <property type="molecule type" value="Genomic_DNA"/>
</dbReference>
<evidence type="ECO:0000256" key="1">
    <source>
        <dbReference type="SAM" id="MobiDB-lite"/>
    </source>
</evidence>
<evidence type="ECO:0000313" key="4">
    <source>
        <dbReference type="Proteomes" id="UP000037122"/>
    </source>
</evidence>
<evidence type="ECO:0000259" key="2">
    <source>
        <dbReference type="Pfam" id="PF01467"/>
    </source>
</evidence>
<dbReference type="PANTHER" id="PTHR10695">
    <property type="entry name" value="DEPHOSPHO-COA KINASE-RELATED"/>
    <property type="match status" value="1"/>
</dbReference>
<name>A0A0L0P805_CANAR</name>
<dbReference type="VEuPathDB" id="FungiDB:QG37_00817"/>
<organism evidence="3 4">
    <name type="scientific">Candidozyma auris</name>
    <name type="common">Yeast</name>
    <name type="synonym">Candida auris</name>
    <dbReference type="NCBI Taxonomy" id="498019"/>
    <lineage>
        <taxon>Eukaryota</taxon>
        <taxon>Fungi</taxon>
        <taxon>Dikarya</taxon>
        <taxon>Ascomycota</taxon>
        <taxon>Saccharomycotina</taxon>
        <taxon>Pichiomycetes</taxon>
        <taxon>Metschnikowiaceae</taxon>
        <taxon>Candidozyma</taxon>
    </lineage>
</organism>
<feature type="region of interest" description="Disordered" evidence="1">
    <location>
        <begin position="264"/>
        <end position="290"/>
    </location>
</feature>
<dbReference type="InterPro" id="IPR004821">
    <property type="entry name" value="Cyt_trans-like"/>
</dbReference>
<dbReference type="GO" id="GO:0004140">
    <property type="term" value="F:dephospho-CoA kinase activity"/>
    <property type="evidence" value="ECO:0007669"/>
    <property type="project" value="TreeGrafter"/>
</dbReference>
<dbReference type="GO" id="GO:0015937">
    <property type="term" value="P:coenzyme A biosynthetic process"/>
    <property type="evidence" value="ECO:0007669"/>
    <property type="project" value="TreeGrafter"/>
</dbReference>
<dbReference type="Proteomes" id="UP000037122">
    <property type="component" value="Unassembled WGS sequence"/>
</dbReference>
<dbReference type="PANTHER" id="PTHR10695:SF46">
    <property type="entry name" value="BIFUNCTIONAL COENZYME A SYNTHASE-RELATED"/>
    <property type="match status" value="1"/>
</dbReference>
<feature type="domain" description="Cytidyltransferase-like" evidence="2">
    <location>
        <begin position="133"/>
        <end position="277"/>
    </location>
</feature>
<reference evidence="4" key="1">
    <citation type="journal article" date="2015" name="BMC Genomics">
        <title>Draft genome of a commonly misdiagnosed multidrug resistant pathogen Candida auris.</title>
        <authorList>
            <person name="Chatterjee S."/>
            <person name="Alampalli S.V."/>
            <person name="Nageshan R.K."/>
            <person name="Chettiar S.T."/>
            <person name="Joshi S."/>
            <person name="Tatu U.S."/>
        </authorList>
    </citation>
    <scope>NUCLEOTIDE SEQUENCE [LARGE SCALE GENOMIC DNA]</scope>
    <source>
        <strain evidence="4">6684</strain>
    </source>
</reference>
<accession>A0A0L0P805</accession>
<sequence>MGYSTVLVIDDPATKNYSNFFQAVLNQLPPSLPGIDVLVTQRVKQTKELNYILSSVYGSLRSCANEQMFPFTFGINVLVNSLRLDWYFAFVPASESGNGVVADKTRAIETEIDNRQPPDFQSFSEHQFPVSAVGGTFDHLHDGHKILLLAAAFATLKHLIVGITGQQMLLKKKFAEVMELLDRRLGAVTKYLKEILPESVTFSIYQIDDVCGPTGFVRDIDALVISEETRKGATFVNDYRRKQGFSELEVLSVDVLGSDGGEQDNWKGKISSTDMREEELKRRSKKQRTV</sequence>
<dbReference type="VEuPathDB" id="FungiDB:CJJ07_002611"/>
<dbReference type="Gene3D" id="3.40.50.620">
    <property type="entry name" value="HUPs"/>
    <property type="match status" value="1"/>
</dbReference>
<dbReference type="NCBIfam" id="NF001985">
    <property type="entry name" value="PRK00777.1"/>
    <property type="match status" value="1"/>
</dbReference>
<evidence type="ECO:0000313" key="3">
    <source>
        <dbReference type="EMBL" id="KNE02131.1"/>
    </source>
</evidence>
<dbReference type="VEuPathDB" id="FungiDB:CJI97_003873"/>
<dbReference type="Pfam" id="PF01467">
    <property type="entry name" value="CTP_transf_like"/>
    <property type="match status" value="1"/>
</dbReference>
<proteinExistence type="predicted"/>
<dbReference type="InterPro" id="IPR014729">
    <property type="entry name" value="Rossmann-like_a/b/a_fold"/>
</dbReference>
<dbReference type="VEuPathDB" id="FungiDB:CJJ09_000307"/>